<dbReference type="InterPro" id="IPR005490">
    <property type="entry name" value="LD_TPept_cat_dom"/>
</dbReference>
<organism evidence="11 12">
    <name type="scientific">Desulfosporosinus acididurans</name>
    <dbReference type="NCBI Taxonomy" id="476652"/>
    <lineage>
        <taxon>Bacteria</taxon>
        <taxon>Bacillati</taxon>
        <taxon>Bacillota</taxon>
        <taxon>Clostridia</taxon>
        <taxon>Eubacteriales</taxon>
        <taxon>Desulfitobacteriaceae</taxon>
        <taxon>Desulfosporosinus</taxon>
    </lineage>
</organism>
<dbReference type="Proteomes" id="UP000036356">
    <property type="component" value="Unassembled WGS sequence"/>
</dbReference>
<keyword evidence="4 11" id="KW-0808">Transferase</keyword>
<keyword evidence="6 9" id="KW-0133">Cell shape</keyword>
<keyword evidence="8 9" id="KW-0961">Cell wall biogenesis/degradation</keyword>
<dbReference type="InterPro" id="IPR050979">
    <property type="entry name" value="LD-transpeptidase"/>
</dbReference>
<feature type="active site" description="Nucleophile" evidence="9">
    <location>
        <position position="87"/>
    </location>
</feature>
<dbReference type="GO" id="GO:0071555">
    <property type="term" value="P:cell wall organization"/>
    <property type="evidence" value="ECO:0007669"/>
    <property type="project" value="UniProtKB-UniRule"/>
</dbReference>
<dbReference type="GO" id="GO:0008360">
    <property type="term" value="P:regulation of cell shape"/>
    <property type="evidence" value="ECO:0007669"/>
    <property type="project" value="UniProtKB-UniRule"/>
</dbReference>
<dbReference type="EMBL" id="LDZY01000003">
    <property type="protein sequence ID" value="KLU67175.1"/>
    <property type="molecule type" value="Genomic_DNA"/>
</dbReference>
<dbReference type="GO" id="GO:0005576">
    <property type="term" value="C:extracellular region"/>
    <property type="evidence" value="ECO:0007669"/>
    <property type="project" value="TreeGrafter"/>
</dbReference>
<gene>
    <name evidence="11" type="primary">ykuD_1</name>
    <name evidence="11" type="ORF">DEAC_c11190</name>
</gene>
<dbReference type="PANTHER" id="PTHR30582">
    <property type="entry name" value="L,D-TRANSPEPTIDASE"/>
    <property type="match status" value="1"/>
</dbReference>
<keyword evidence="7 9" id="KW-0573">Peptidoglycan synthesis</keyword>
<comment type="caution">
    <text evidence="11">The sequence shown here is derived from an EMBL/GenBank/DDBJ whole genome shotgun (WGS) entry which is preliminary data.</text>
</comment>
<evidence type="ECO:0000256" key="1">
    <source>
        <dbReference type="ARBA" id="ARBA00004752"/>
    </source>
</evidence>
<evidence type="ECO:0000256" key="4">
    <source>
        <dbReference type="ARBA" id="ARBA00022679"/>
    </source>
</evidence>
<protein>
    <submittedName>
        <fullName evidence="11">Putative L,D-transpeptidase YkuD</fullName>
        <ecNumber evidence="11">2.-.-.-</ecNumber>
    </submittedName>
</protein>
<keyword evidence="3" id="KW-0328">Glycosyltransferase</keyword>
<dbReference type="Gene3D" id="2.40.440.10">
    <property type="entry name" value="L,D-transpeptidase catalytic domain-like"/>
    <property type="match status" value="1"/>
</dbReference>
<evidence type="ECO:0000256" key="3">
    <source>
        <dbReference type="ARBA" id="ARBA00022676"/>
    </source>
</evidence>
<evidence type="ECO:0000256" key="7">
    <source>
        <dbReference type="ARBA" id="ARBA00022984"/>
    </source>
</evidence>
<feature type="domain" description="L,D-TPase catalytic" evidence="10">
    <location>
        <begin position="4"/>
        <end position="111"/>
    </location>
</feature>
<dbReference type="EC" id="2.-.-.-" evidence="11"/>
<comment type="pathway">
    <text evidence="1 9">Cell wall biogenesis; peptidoglycan biosynthesis.</text>
</comment>
<keyword evidence="12" id="KW-1185">Reference proteome</keyword>
<keyword evidence="5" id="KW-0378">Hydrolase</keyword>
<dbReference type="AlphaFoldDB" id="A0A0J1FUP5"/>
<evidence type="ECO:0000256" key="8">
    <source>
        <dbReference type="ARBA" id="ARBA00023316"/>
    </source>
</evidence>
<dbReference type="Pfam" id="PF03734">
    <property type="entry name" value="YkuD"/>
    <property type="match status" value="1"/>
</dbReference>
<dbReference type="CDD" id="cd16913">
    <property type="entry name" value="YkuD_like"/>
    <property type="match status" value="1"/>
</dbReference>
<evidence type="ECO:0000256" key="9">
    <source>
        <dbReference type="PROSITE-ProRule" id="PRU01373"/>
    </source>
</evidence>
<name>A0A0J1FUP5_9FIRM</name>
<evidence type="ECO:0000256" key="5">
    <source>
        <dbReference type="ARBA" id="ARBA00022801"/>
    </source>
</evidence>
<dbReference type="PATRIC" id="fig|476652.3.peg.1143"/>
<dbReference type="STRING" id="476652.DEAC_c11190"/>
<accession>A0A0J1FUP5</accession>
<reference evidence="11 12" key="1">
    <citation type="submission" date="2015-06" db="EMBL/GenBank/DDBJ databases">
        <title>Draft genome of the moderately acidophilic sulfate reducer Candidatus Desulfosporosinus acididurans strain M1.</title>
        <authorList>
            <person name="Poehlein A."/>
            <person name="Petzsch P."/>
            <person name="Johnson B.D."/>
            <person name="Schloemann M."/>
            <person name="Daniel R."/>
            <person name="Muehling M."/>
        </authorList>
    </citation>
    <scope>NUCLEOTIDE SEQUENCE [LARGE SCALE GENOMIC DNA]</scope>
    <source>
        <strain evidence="11 12">M1</strain>
    </source>
</reference>
<comment type="similarity">
    <text evidence="2">Belongs to the YkuD family.</text>
</comment>
<evidence type="ECO:0000313" key="12">
    <source>
        <dbReference type="Proteomes" id="UP000036356"/>
    </source>
</evidence>
<dbReference type="GO" id="GO:0018104">
    <property type="term" value="P:peptidoglycan-protein cross-linking"/>
    <property type="evidence" value="ECO:0007669"/>
    <property type="project" value="TreeGrafter"/>
</dbReference>
<evidence type="ECO:0000256" key="2">
    <source>
        <dbReference type="ARBA" id="ARBA00005992"/>
    </source>
</evidence>
<dbReference type="GO" id="GO:0016757">
    <property type="term" value="F:glycosyltransferase activity"/>
    <property type="evidence" value="ECO:0007669"/>
    <property type="project" value="UniProtKB-KW"/>
</dbReference>
<feature type="active site" description="Proton donor/acceptor" evidence="9">
    <location>
        <position position="71"/>
    </location>
</feature>
<dbReference type="InterPro" id="IPR038063">
    <property type="entry name" value="Transpep_catalytic_dom"/>
</dbReference>
<dbReference type="PROSITE" id="PS52029">
    <property type="entry name" value="LD_TPASE"/>
    <property type="match status" value="1"/>
</dbReference>
<dbReference type="PANTHER" id="PTHR30582:SF24">
    <property type="entry name" value="L,D-TRANSPEPTIDASE ERFK_SRFK-RELATED"/>
    <property type="match status" value="1"/>
</dbReference>
<evidence type="ECO:0000256" key="6">
    <source>
        <dbReference type="ARBA" id="ARBA00022960"/>
    </source>
</evidence>
<sequence>MSSSSLVVHTQRRQLELYEDNRLIYRFPIAVGKNETPTPHGFFYIAAKAMYPGGVFGSRWMGLSLPQYGIHGTNNPASIGQAVSKGCIRMYNQDAEFVYQHVEIGTPVKIQS</sequence>
<dbReference type="UniPathway" id="UPA00219"/>
<evidence type="ECO:0000259" key="10">
    <source>
        <dbReference type="PROSITE" id="PS52029"/>
    </source>
</evidence>
<proteinExistence type="inferred from homology"/>
<evidence type="ECO:0000313" key="11">
    <source>
        <dbReference type="EMBL" id="KLU67175.1"/>
    </source>
</evidence>
<dbReference type="SUPFAM" id="SSF141523">
    <property type="entry name" value="L,D-transpeptidase catalytic domain-like"/>
    <property type="match status" value="1"/>
</dbReference>
<dbReference type="GO" id="GO:0071972">
    <property type="term" value="F:peptidoglycan L,D-transpeptidase activity"/>
    <property type="evidence" value="ECO:0007669"/>
    <property type="project" value="TreeGrafter"/>
</dbReference>